<keyword evidence="2" id="KW-0813">Transport</keyword>
<reference evidence="8" key="1">
    <citation type="journal article" date="2009" name="Environ. Microbiol.">
        <title>Contribution of mobile genetic elements to Desulfovibrio vulgaris genome plasticity.</title>
        <authorList>
            <person name="Walker C.B."/>
            <person name="Stolyar S."/>
            <person name="Chivian D."/>
            <person name="Pinel N."/>
            <person name="Gabster J.A."/>
            <person name="Dehal P.S."/>
            <person name="He Z."/>
            <person name="Yang Z.K."/>
            <person name="Yen H.C."/>
            <person name="Zhou J."/>
            <person name="Wall J.D."/>
            <person name="Hazen T.C."/>
            <person name="Arkin A.P."/>
            <person name="Stahl D.A."/>
        </authorList>
    </citation>
    <scope>NUCLEOTIDE SEQUENCE [LARGE SCALE GENOMIC DNA]</scope>
    <source>
        <strain evidence="8">DP4</strain>
    </source>
</reference>
<keyword evidence="5" id="KW-0732">Signal</keyword>
<dbReference type="Gene3D" id="3.40.190.10">
    <property type="entry name" value="Periplasmic binding protein-like II"/>
    <property type="match status" value="1"/>
</dbReference>
<dbReference type="Gene3D" id="3.40.190.100">
    <property type="entry name" value="Glycine betaine-binding periplasmic protein, domain 2"/>
    <property type="match status" value="1"/>
</dbReference>
<comment type="subcellular location">
    <subcellularLocation>
        <location evidence="1">Cell membrane</location>
    </subcellularLocation>
</comment>
<evidence type="ECO:0000256" key="3">
    <source>
        <dbReference type="ARBA" id="ARBA00022475"/>
    </source>
</evidence>
<dbReference type="GO" id="GO:0015226">
    <property type="term" value="F:carnitine transmembrane transporter activity"/>
    <property type="evidence" value="ECO:0007669"/>
    <property type="project" value="TreeGrafter"/>
</dbReference>
<dbReference type="GO" id="GO:0043190">
    <property type="term" value="C:ATP-binding cassette (ABC) transporter complex"/>
    <property type="evidence" value="ECO:0007669"/>
    <property type="project" value="InterPro"/>
</dbReference>
<protein>
    <submittedName>
        <fullName evidence="7">Substrate-binding region of ABC-type glycine betaine transport system</fullName>
    </submittedName>
</protein>
<accession>A0A0H3A679</accession>
<dbReference type="CDD" id="cd13639">
    <property type="entry name" value="PBP2_OpuAC_like"/>
    <property type="match status" value="1"/>
</dbReference>
<dbReference type="PANTHER" id="PTHR47737">
    <property type="entry name" value="GLYCINE BETAINE/PROLINE BETAINE TRANSPORT SYSTEM PERMEASE PROTEIN PROW"/>
    <property type="match status" value="1"/>
</dbReference>
<dbReference type="AlphaFoldDB" id="A0A0H3A679"/>
<feature type="chain" id="PRO_5002604117" evidence="5">
    <location>
        <begin position="22"/>
        <end position="285"/>
    </location>
</feature>
<evidence type="ECO:0000256" key="4">
    <source>
        <dbReference type="ARBA" id="ARBA00023136"/>
    </source>
</evidence>
<dbReference type="PANTHER" id="PTHR47737:SF1">
    <property type="entry name" value="GLYCINE BETAINE_PROLINE BETAINE TRANSPORT SYSTEM PERMEASE PROTEIN PROW"/>
    <property type="match status" value="1"/>
</dbReference>
<dbReference type="RefSeq" id="WP_011791951.1">
    <property type="nucleotide sequence ID" value="NC_008751.1"/>
</dbReference>
<dbReference type="InterPro" id="IPR007210">
    <property type="entry name" value="ABC_Gly_betaine_transp_sub-bd"/>
</dbReference>
<dbReference type="GO" id="GO:0015871">
    <property type="term" value="P:choline transport"/>
    <property type="evidence" value="ECO:0007669"/>
    <property type="project" value="TreeGrafter"/>
</dbReference>
<feature type="signal peptide" evidence="5">
    <location>
        <begin position="1"/>
        <end position="21"/>
    </location>
</feature>
<evidence type="ECO:0000256" key="2">
    <source>
        <dbReference type="ARBA" id="ARBA00022448"/>
    </source>
</evidence>
<organism evidence="7 8">
    <name type="scientific">Nitratidesulfovibrio vulgaris (strain DP4)</name>
    <name type="common">Desulfovibrio vulgaris</name>
    <dbReference type="NCBI Taxonomy" id="391774"/>
    <lineage>
        <taxon>Bacteria</taxon>
        <taxon>Pseudomonadati</taxon>
        <taxon>Thermodesulfobacteriota</taxon>
        <taxon>Desulfovibrionia</taxon>
        <taxon>Desulfovibrionales</taxon>
        <taxon>Desulfovibrionaceae</taxon>
        <taxon>Nitratidesulfovibrio</taxon>
    </lineage>
</organism>
<proteinExistence type="predicted"/>
<gene>
    <name evidence="7" type="ordered locus">Dvul_0958</name>
</gene>
<dbReference type="Pfam" id="PF04069">
    <property type="entry name" value="OpuAC"/>
    <property type="match status" value="1"/>
</dbReference>
<name>A0A0H3A679_NITV4</name>
<keyword evidence="4" id="KW-0472">Membrane</keyword>
<dbReference type="GO" id="GO:0005275">
    <property type="term" value="F:amine transmembrane transporter activity"/>
    <property type="evidence" value="ECO:0007669"/>
    <property type="project" value="TreeGrafter"/>
</dbReference>
<sequence length="285" mass="31182" precursor="true">MKKIILLAVAFLLAFTGAAQAASKDAKPVRIAYVEWDCARATSNLVKAAIEDRLHRKVELLPVSAGAMWMAVASGDVDATVTAWLPVTHGDYLKRLEGKVRDLGPLVGGARLGWAVPDYVTVNSIAELDAAADRFGGRIIGIDPGAGLMRMSEDAIKAYGLKKMQLVEGSGATMTAALADAIRRKEWIVVTAWSPHWMFGRWQLKYLDDPKGALGGMESIHTVVRKGLDKDMPEVFAFLDRFAYADTAQLQTLMAWNNEEGADPLTNARRFMKEHPALVDSWLAK</sequence>
<evidence type="ECO:0000259" key="6">
    <source>
        <dbReference type="Pfam" id="PF04069"/>
    </source>
</evidence>
<evidence type="ECO:0000313" key="8">
    <source>
        <dbReference type="Proteomes" id="UP000009173"/>
    </source>
</evidence>
<dbReference type="HOGENOM" id="CLU_008673_1_0_7"/>
<dbReference type="EMBL" id="CP000527">
    <property type="protein sequence ID" value="ABM27979.1"/>
    <property type="molecule type" value="Genomic_DNA"/>
</dbReference>
<dbReference type="GO" id="GO:0031460">
    <property type="term" value="P:glycine betaine transport"/>
    <property type="evidence" value="ECO:0007669"/>
    <property type="project" value="TreeGrafter"/>
</dbReference>
<evidence type="ECO:0000313" key="7">
    <source>
        <dbReference type="EMBL" id="ABM27979.1"/>
    </source>
</evidence>
<evidence type="ECO:0000256" key="1">
    <source>
        <dbReference type="ARBA" id="ARBA00004236"/>
    </source>
</evidence>
<dbReference type="Proteomes" id="UP000009173">
    <property type="component" value="Chromosome"/>
</dbReference>
<keyword evidence="3" id="KW-1003">Cell membrane</keyword>
<evidence type="ECO:0000256" key="5">
    <source>
        <dbReference type="SAM" id="SignalP"/>
    </source>
</evidence>
<feature type="domain" description="ABC-type glycine betaine transport system substrate-binding" evidence="6">
    <location>
        <begin position="27"/>
        <end position="274"/>
    </location>
</feature>
<dbReference type="KEGG" id="dvl:Dvul_0958"/>
<dbReference type="SUPFAM" id="SSF53850">
    <property type="entry name" value="Periplasmic binding protein-like II"/>
    <property type="match status" value="1"/>
</dbReference>